<dbReference type="InterPro" id="IPR000757">
    <property type="entry name" value="Beta-glucanase-like"/>
</dbReference>
<dbReference type="Gene3D" id="2.60.120.200">
    <property type="match status" value="1"/>
</dbReference>
<dbReference type="PROSITE" id="PS51257">
    <property type="entry name" value="PROKAR_LIPOPROTEIN"/>
    <property type="match status" value="1"/>
</dbReference>
<proteinExistence type="inferred from homology"/>
<dbReference type="InterPro" id="IPR035986">
    <property type="entry name" value="PKD_dom_sf"/>
</dbReference>
<evidence type="ECO:0000256" key="1">
    <source>
        <dbReference type="ARBA" id="ARBA00006865"/>
    </source>
</evidence>
<dbReference type="PANTHER" id="PTHR10963">
    <property type="entry name" value="GLYCOSYL HYDROLASE-RELATED"/>
    <property type="match status" value="1"/>
</dbReference>
<keyword evidence="5" id="KW-1185">Reference proteome</keyword>
<reference evidence="5" key="1">
    <citation type="submission" date="2020-01" db="EMBL/GenBank/DDBJ databases">
        <title>Sphingomonas sp. strain CSW-10.</title>
        <authorList>
            <person name="Chen W.-M."/>
        </authorList>
    </citation>
    <scope>NUCLEOTIDE SEQUENCE [LARGE SCALE GENOMIC DNA]</scope>
    <source>
        <strain evidence="5">NST-5</strain>
    </source>
</reference>
<organism evidence="4 5">
    <name type="scientific">Flavobacterium ichthyis</name>
    <dbReference type="NCBI Taxonomy" id="2698827"/>
    <lineage>
        <taxon>Bacteria</taxon>
        <taxon>Pseudomonadati</taxon>
        <taxon>Bacteroidota</taxon>
        <taxon>Flavobacteriia</taxon>
        <taxon>Flavobacteriales</taxon>
        <taxon>Flavobacteriaceae</taxon>
        <taxon>Flavobacterium</taxon>
    </lineage>
</organism>
<dbReference type="InterPro" id="IPR013320">
    <property type="entry name" value="ConA-like_dom_sf"/>
</dbReference>
<accession>A0ABW9Z5H6</accession>
<protein>
    <submittedName>
        <fullName evidence="4">Family 16 glycosylhydrolase</fullName>
    </submittedName>
</protein>
<dbReference type="PANTHER" id="PTHR10963:SF55">
    <property type="entry name" value="GLYCOSIDE HYDROLASE FAMILY 16 PROTEIN"/>
    <property type="match status" value="1"/>
</dbReference>
<evidence type="ECO:0000259" key="3">
    <source>
        <dbReference type="PROSITE" id="PS51762"/>
    </source>
</evidence>
<dbReference type="CDD" id="cd08023">
    <property type="entry name" value="GH16_laminarinase_like"/>
    <property type="match status" value="1"/>
</dbReference>
<name>A0ABW9Z5H6_9FLAO</name>
<keyword evidence="2" id="KW-0732">Signal</keyword>
<dbReference type="PROSITE" id="PS51762">
    <property type="entry name" value="GH16_2"/>
    <property type="match status" value="1"/>
</dbReference>
<comment type="caution">
    <text evidence="4">The sequence shown here is derived from an EMBL/GenBank/DDBJ whole genome shotgun (WGS) entry which is preliminary data.</text>
</comment>
<evidence type="ECO:0000313" key="4">
    <source>
        <dbReference type="EMBL" id="NBL64101.1"/>
    </source>
</evidence>
<dbReference type="InterPro" id="IPR050546">
    <property type="entry name" value="Glycosyl_Hydrlase_16"/>
</dbReference>
<feature type="chain" id="PRO_5045499810" evidence="2">
    <location>
        <begin position="23"/>
        <end position="556"/>
    </location>
</feature>
<dbReference type="SUPFAM" id="SSF49299">
    <property type="entry name" value="PKD domain"/>
    <property type="match status" value="1"/>
</dbReference>
<dbReference type="CDD" id="cd00146">
    <property type="entry name" value="PKD"/>
    <property type="match status" value="1"/>
</dbReference>
<dbReference type="EMBL" id="JAABLM010000002">
    <property type="protein sequence ID" value="NBL64101.1"/>
    <property type="molecule type" value="Genomic_DNA"/>
</dbReference>
<comment type="similarity">
    <text evidence="1">Belongs to the glycosyl hydrolase 16 family.</text>
</comment>
<dbReference type="SUPFAM" id="SSF49899">
    <property type="entry name" value="Concanavalin A-like lectins/glucanases"/>
    <property type="match status" value="1"/>
</dbReference>
<evidence type="ECO:0000256" key="2">
    <source>
        <dbReference type="SAM" id="SignalP"/>
    </source>
</evidence>
<dbReference type="Pfam" id="PF00722">
    <property type="entry name" value="Glyco_hydro_16"/>
    <property type="match status" value="1"/>
</dbReference>
<gene>
    <name evidence="4" type="ORF">GV828_02675</name>
</gene>
<sequence>MKNIVLKITVCLTFFAAFFACQEDDKAFGDLTAPSNLAVEATIAGQSVEFPDGDGTGFVNFVATAENAISYKYIFSDGTSINSPSGILRKRFTLNGTNTYTVTVIASGRGGVASTITTEVTVFSVFDDPETKQLLTGGTTKTWYFAASEPGHLGVGQNNSDGSANFYPNYYSAAPWEKAGSPDSDCLYENELTFTLNNDMISYQLNNGGRTFVNAAYLGDFGTSGGSDLCMTYDSSGIKNVSLEPADSFVVQNNVPNQTTGTQMTFSDNGFMGYYIGQSTYEILSITENRMVVRAVMGNNPSLAWYHIFVSTRPVQGGTTPDVDYTNLVWQDEFDIPGAPDNSKWSYNIGNGNNGWGNNESQYYTDRPENVIVEDGLLKIRARRETFSGFNFTSSRLVTENKFEFTYGKVEVRAKLPTGGGTWPAIWMLGQNYATNPWPNCGEIDIMEHVGNQQNTIHGSLHYPGNFGGTANTASTTISNVSSEFHVYKVIWSPDSIKFYVDDQPAFHTYTNSASSPFNLDFFLILNVAMGGNFGGAIDPAFTQSTMEVDYVRVYQ</sequence>
<dbReference type="RefSeq" id="WP_166535919.1">
    <property type="nucleotide sequence ID" value="NZ_JAABLM010000002.1"/>
</dbReference>
<evidence type="ECO:0000313" key="5">
    <source>
        <dbReference type="Proteomes" id="UP000798602"/>
    </source>
</evidence>
<dbReference type="Proteomes" id="UP000798602">
    <property type="component" value="Unassembled WGS sequence"/>
</dbReference>
<feature type="domain" description="GH16" evidence="3">
    <location>
        <begin position="323"/>
        <end position="556"/>
    </location>
</feature>
<feature type="signal peptide" evidence="2">
    <location>
        <begin position="1"/>
        <end position="22"/>
    </location>
</feature>